<sequence length="265" mass="30161">MPNPLFQEFSCGHGSSAPKIVVNHKVDLVVKGVRYQRFLSFEFEIIGMFRSSGRFCLLERLLKRRGRHCEADFATADNDYRRFAGASVESTNEALSASVSRSVLRDVRVACQAFDTLSHSKRDSSLTERHASPGTRERFSISNPLNSRTPVHAIVPLFTTLGSNARADRQQHNQQTSRRTSQMTREGRLHNPSLRKFGWDLQSTSADSRHPHRRQNGSTESHIFHSSRLRKASSLRSTEPTNERWHRSLARTHDKIALIEGRIDV</sequence>
<gene>
    <name evidence="2" type="ORF">RBSH_04279</name>
</gene>
<evidence type="ECO:0000256" key="1">
    <source>
        <dbReference type="SAM" id="MobiDB-lite"/>
    </source>
</evidence>
<comment type="caution">
    <text evidence="2">The sequence shown here is derived from an EMBL/GenBank/DDBJ whole genome shotgun (WGS) entry which is preliminary data.</text>
</comment>
<name>K5DD80_RHOBT</name>
<proteinExistence type="predicted"/>
<feature type="compositionally biased region" description="Basic and acidic residues" evidence="1">
    <location>
        <begin position="122"/>
        <end position="139"/>
    </location>
</feature>
<feature type="compositionally biased region" description="Polar residues" evidence="1">
    <location>
        <begin position="172"/>
        <end position="184"/>
    </location>
</feature>
<dbReference type="EMBL" id="AMCW01000121">
    <property type="protein sequence ID" value="EKK00403.1"/>
    <property type="molecule type" value="Genomic_DNA"/>
</dbReference>
<feature type="region of interest" description="Disordered" evidence="1">
    <location>
        <begin position="122"/>
        <end position="146"/>
    </location>
</feature>
<feature type="region of interest" description="Disordered" evidence="1">
    <location>
        <begin position="162"/>
        <end position="245"/>
    </location>
</feature>
<dbReference type="AlphaFoldDB" id="K5DD80"/>
<protein>
    <submittedName>
        <fullName evidence="2">Uncharacterized protein</fullName>
    </submittedName>
</protein>
<organism evidence="2 3">
    <name type="scientific">Rhodopirellula baltica SH28</name>
    <dbReference type="NCBI Taxonomy" id="993517"/>
    <lineage>
        <taxon>Bacteria</taxon>
        <taxon>Pseudomonadati</taxon>
        <taxon>Planctomycetota</taxon>
        <taxon>Planctomycetia</taxon>
        <taxon>Pirellulales</taxon>
        <taxon>Pirellulaceae</taxon>
        <taxon>Rhodopirellula</taxon>
    </lineage>
</organism>
<accession>K5DD80</accession>
<evidence type="ECO:0000313" key="3">
    <source>
        <dbReference type="Proteomes" id="UP000007993"/>
    </source>
</evidence>
<dbReference type="Proteomes" id="UP000007993">
    <property type="component" value="Unassembled WGS sequence"/>
</dbReference>
<reference evidence="2 3" key="1">
    <citation type="journal article" date="2013" name="Mar. Genomics">
        <title>Expression of sulfatases in Rhodopirellula baltica and the diversity of sulfatases in the genus Rhodopirellula.</title>
        <authorList>
            <person name="Wegner C.E."/>
            <person name="Richter-Heitmann T."/>
            <person name="Klindworth A."/>
            <person name="Klockow C."/>
            <person name="Richter M."/>
            <person name="Achstetter T."/>
            <person name="Glockner F.O."/>
            <person name="Harder J."/>
        </authorList>
    </citation>
    <scope>NUCLEOTIDE SEQUENCE [LARGE SCALE GENOMIC DNA]</scope>
    <source>
        <strain evidence="2 3">SH28</strain>
    </source>
</reference>
<evidence type="ECO:0000313" key="2">
    <source>
        <dbReference type="EMBL" id="EKK00403.1"/>
    </source>
</evidence>